<keyword evidence="6 7" id="KW-0472">Membrane</keyword>
<proteinExistence type="inferred from homology"/>
<sequence length="403" mass="42155">MSNSPVVPRLSTTPVRDRATWIAYAQMACYAWFIYSFGATLALLRDEQGTSRSVSSLHGSLMAIGGLLGGLLTARAIDRWGRGRVLRVGAIATAIGILTYTMPGGLPVTLFGIFFAGFAGAFLLISINAFLLDHQGAAGPSSLTESNAISSFAGLVGPLVVGVGAATIFGWRVGMWAVVVALLVAEIIRGRNTAVFGVAGEVARHHDGRHLPRRVYWTLAVLMCFLATEFSLTFWGADLLRERCNFGPAAAAASLASVTGGMLVGRVWGSRLAQRLNTELILKGSIGLALVGFGLAWGFTLWPIVILGMFTTGVGIGVHWPLGVARAVRSSGGLTDHAAAAASVAGSIAIAVAPFCLGALSDVIGFHEAFLLVPVFLLVALVILIVRPVPDEPGAVRVVPILE</sequence>
<dbReference type="Pfam" id="PF07690">
    <property type="entry name" value="MFS_1"/>
    <property type="match status" value="1"/>
</dbReference>
<evidence type="ECO:0000313" key="9">
    <source>
        <dbReference type="EMBL" id="CAB5000566.1"/>
    </source>
</evidence>
<evidence type="ECO:0000256" key="1">
    <source>
        <dbReference type="ARBA" id="ARBA00004127"/>
    </source>
</evidence>
<name>A0A6J7P571_9ZZZZ</name>
<evidence type="ECO:0000259" key="8">
    <source>
        <dbReference type="PROSITE" id="PS50850"/>
    </source>
</evidence>
<dbReference type="GO" id="GO:0012505">
    <property type="term" value="C:endomembrane system"/>
    <property type="evidence" value="ECO:0007669"/>
    <property type="project" value="UniProtKB-SubCell"/>
</dbReference>
<dbReference type="InterPro" id="IPR011701">
    <property type="entry name" value="MFS"/>
</dbReference>
<dbReference type="PROSITE" id="PS50850">
    <property type="entry name" value="MFS"/>
    <property type="match status" value="1"/>
</dbReference>
<evidence type="ECO:0000256" key="5">
    <source>
        <dbReference type="ARBA" id="ARBA00022989"/>
    </source>
</evidence>
<comment type="subcellular location">
    <subcellularLocation>
        <location evidence="1">Endomembrane system</location>
        <topology evidence="1">Multi-pass membrane protein</topology>
    </subcellularLocation>
</comment>
<evidence type="ECO:0000256" key="3">
    <source>
        <dbReference type="ARBA" id="ARBA00022448"/>
    </source>
</evidence>
<dbReference type="EMBL" id="CAFBOM010000295">
    <property type="protein sequence ID" value="CAB5000566.1"/>
    <property type="molecule type" value="Genomic_DNA"/>
</dbReference>
<feature type="transmembrane region" description="Helical" evidence="7">
    <location>
        <begin position="56"/>
        <end position="73"/>
    </location>
</feature>
<dbReference type="GO" id="GO:0022857">
    <property type="term" value="F:transmembrane transporter activity"/>
    <property type="evidence" value="ECO:0007669"/>
    <property type="project" value="InterPro"/>
</dbReference>
<feature type="transmembrane region" description="Helical" evidence="7">
    <location>
        <begin position="366"/>
        <end position="386"/>
    </location>
</feature>
<dbReference type="AlphaFoldDB" id="A0A6J7P571"/>
<dbReference type="PANTHER" id="PTHR23514">
    <property type="entry name" value="BYPASS OF STOP CODON PROTEIN 6"/>
    <property type="match status" value="1"/>
</dbReference>
<dbReference type="InterPro" id="IPR036259">
    <property type="entry name" value="MFS_trans_sf"/>
</dbReference>
<dbReference type="InterPro" id="IPR051788">
    <property type="entry name" value="MFS_Transporter"/>
</dbReference>
<accession>A0A6J7P571</accession>
<keyword evidence="5 7" id="KW-1133">Transmembrane helix</keyword>
<dbReference type="Gene3D" id="1.20.1250.20">
    <property type="entry name" value="MFS general substrate transporter like domains"/>
    <property type="match status" value="2"/>
</dbReference>
<feature type="transmembrane region" description="Helical" evidence="7">
    <location>
        <begin position="215"/>
        <end position="237"/>
    </location>
</feature>
<dbReference type="SUPFAM" id="SSF103473">
    <property type="entry name" value="MFS general substrate transporter"/>
    <property type="match status" value="1"/>
</dbReference>
<feature type="transmembrane region" description="Helical" evidence="7">
    <location>
        <begin position="305"/>
        <end position="325"/>
    </location>
</feature>
<gene>
    <name evidence="9" type="ORF">UFOPK3957_01552</name>
</gene>
<evidence type="ECO:0000256" key="6">
    <source>
        <dbReference type="ARBA" id="ARBA00023136"/>
    </source>
</evidence>
<keyword evidence="4 7" id="KW-0812">Transmembrane</keyword>
<feature type="transmembrane region" description="Helical" evidence="7">
    <location>
        <begin position="152"/>
        <end position="171"/>
    </location>
</feature>
<reference evidence="9" key="1">
    <citation type="submission" date="2020-05" db="EMBL/GenBank/DDBJ databases">
        <authorList>
            <person name="Chiriac C."/>
            <person name="Salcher M."/>
            <person name="Ghai R."/>
            <person name="Kavagutti S V."/>
        </authorList>
    </citation>
    <scope>NUCLEOTIDE SEQUENCE</scope>
</reference>
<feature type="transmembrane region" description="Helical" evidence="7">
    <location>
        <begin position="337"/>
        <end position="360"/>
    </location>
</feature>
<dbReference type="PANTHER" id="PTHR23514:SF3">
    <property type="entry name" value="BYPASS OF STOP CODON PROTEIN 6"/>
    <property type="match status" value="1"/>
</dbReference>
<feature type="domain" description="Major facilitator superfamily (MFS) profile" evidence="8">
    <location>
        <begin position="178"/>
        <end position="403"/>
    </location>
</feature>
<dbReference type="InterPro" id="IPR020846">
    <property type="entry name" value="MFS_dom"/>
</dbReference>
<feature type="transmembrane region" description="Helical" evidence="7">
    <location>
        <begin position="108"/>
        <end position="131"/>
    </location>
</feature>
<feature type="transmembrane region" description="Helical" evidence="7">
    <location>
        <begin position="280"/>
        <end position="299"/>
    </location>
</feature>
<feature type="transmembrane region" description="Helical" evidence="7">
    <location>
        <begin position="21"/>
        <end position="44"/>
    </location>
</feature>
<comment type="similarity">
    <text evidence="2">Belongs to the major facilitator superfamily.</text>
</comment>
<feature type="transmembrane region" description="Helical" evidence="7">
    <location>
        <begin position="85"/>
        <end position="102"/>
    </location>
</feature>
<evidence type="ECO:0000256" key="7">
    <source>
        <dbReference type="SAM" id="Phobius"/>
    </source>
</evidence>
<feature type="transmembrane region" description="Helical" evidence="7">
    <location>
        <begin position="249"/>
        <end position="268"/>
    </location>
</feature>
<evidence type="ECO:0000256" key="4">
    <source>
        <dbReference type="ARBA" id="ARBA00022692"/>
    </source>
</evidence>
<organism evidence="9">
    <name type="scientific">freshwater metagenome</name>
    <dbReference type="NCBI Taxonomy" id="449393"/>
    <lineage>
        <taxon>unclassified sequences</taxon>
        <taxon>metagenomes</taxon>
        <taxon>ecological metagenomes</taxon>
    </lineage>
</organism>
<feature type="transmembrane region" description="Helical" evidence="7">
    <location>
        <begin position="177"/>
        <end position="203"/>
    </location>
</feature>
<evidence type="ECO:0000256" key="2">
    <source>
        <dbReference type="ARBA" id="ARBA00008335"/>
    </source>
</evidence>
<dbReference type="GO" id="GO:0016020">
    <property type="term" value="C:membrane"/>
    <property type="evidence" value="ECO:0007669"/>
    <property type="project" value="TreeGrafter"/>
</dbReference>
<protein>
    <submittedName>
        <fullName evidence="9">Unannotated protein</fullName>
    </submittedName>
</protein>
<keyword evidence="3" id="KW-0813">Transport</keyword>